<dbReference type="EMBL" id="RDBE01000007">
    <property type="protein sequence ID" value="RLV48835.1"/>
    <property type="molecule type" value="Genomic_DNA"/>
</dbReference>
<name>A0A3L8P070_9ACTN</name>
<organism evidence="2 3">
    <name type="scientific">Nocardioides mangrovicus</name>
    <dbReference type="NCBI Taxonomy" id="2478913"/>
    <lineage>
        <taxon>Bacteria</taxon>
        <taxon>Bacillati</taxon>
        <taxon>Actinomycetota</taxon>
        <taxon>Actinomycetes</taxon>
        <taxon>Propionibacteriales</taxon>
        <taxon>Nocardioidaceae</taxon>
        <taxon>Nocardioides</taxon>
    </lineage>
</organism>
<dbReference type="Proteomes" id="UP000281708">
    <property type="component" value="Unassembled WGS sequence"/>
</dbReference>
<feature type="transmembrane region" description="Helical" evidence="1">
    <location>
        <begin position="12"/>
        <end position="28"/>
    </location>
</feature>
<dbReference type="RefSeq" id="WP_121805939.1">
    <property type="nucleotide sequence ID" value="NZ_RDBE01000007.1"/>
</dbReference>
<protein>
    <submittedName>
        <fullName evidence="2">Uncharacterized protein</fullName>
    </submittedName>
</protein>
<keyword evidence="3" id="KW-1185">Reference proteome</keyword>
<keyword evidence="1" id="KW-0472">Membrane</keyword>
<gene>
    <name evidence="2" type="ORF">D9V37_09505</name>
</gene>
<feature type="transmembrane region" description="Helical" evidence="1">
    <location>
        <begin position="111"/>
        <end position="129"/>
    </location>
</feature>
<feature type="transmembrane region" description="Helical" evidence="1">
    <location>
        <begin position="136"/>
        <end position="157"/>
    </location>
</feature>
<evidence type="ECO:0000313" key="3">
    <source>
        <dbReference type="Proteomes" id="UP000281708"/>
    </source>
</evidence>
<accession>A0A3L8P070</accession>
<proteinExistence type="predicted"/>
<evidence type="ECO:0000256" key="1">
    <source>
        <dbReference type="SAM" id="Phobius"/>
    </source>
</evidence>
<keyword evidence="1" id="KW-1133">Transmembrane helix</keyword>
<evidence type="ECO:0000313" key="2">
    <source>
        <dbReference type="EMBL" id="RLV48835.1"/>
    </source>
</evidence>
<sequence length="178" mass="18650">MEKVLGRIRPSDAVLAVITSGLGIWLMVENMGGADDKTRIDSTSWLLVPVFLLATVPVLFRRINLTAVVLTSIVAMAVHVLAFGWLVRCGAGLPLSLVLAYSAGRLVRNRAQSLVALVLTAVLQAVVLVRDSAAGLGVLPVTAVLGVAVWCVGVYVAHRFDAVEPAAAQDTAVVGTRA</sequence>
<dbReference type="OrthoDB" id="3825787at2"/>
<keyword evidence="1" id="KW-0812">Transmembrane</keyword>
<feature type="transmembrane region" description="Helical" evidence="1">
    <location>
        <begin position="67"/>
        <end position="87"/>
    </location>
</feature>
<feature type="transmembrane region" description="Helical" evidence="1">
    <location>
        <begin position="43"/>
        <end position="60"/>
    </location>
</feature>
<reference evidence="2 3" key="1">
    <citation type="submission" date="2018-10" db="EMBL/GenBank/DDBJ databases">
        <title>Marmoricola sp. 4Q3S-7 whole genome shotgun sequence.</title>
        <authorList>
            <person name="Li F."/>
        </authorList>
    </citation>
    <scope>NUCLEOTIDE SEQUENCE [LARGE SCALE GENOMIC DNA]</scope>
    <source>
        <strain evidence="2 3">4Q3S-7</strain>
    </source>
</reference>
<comment type="caution">
    <text evidence="2">The sequence shown here is derived from an EMBL/GenBank/DDBJ whole genome shotgun (WGS) entry which is preliminary data.</text>
</comment>
<dbReference type="AlphaFoldDB" id="A0A3L8P070"/>